<dbReference type="Proteomes" id="UP001596413">
    <property type="component" value="Unassembled WGS sequence"/>
</dbReference>
<name>A0ABW2GIX5_9ACTN</name>
<gene>
    <name evidence="1" type="ORF">ACFQLX_17405</name>
</gene>
<sequence>MDIDPDEIVAVELRWDNDGLPETYSRDITRRQLGDLLMQVDDMAAETD</sequence>
<dbReference type="EMBL" id="JBHSZO010000026">
    <property type="protein sequence ID" value="MFC7219926.1"/>
    <property type="molecule type" value="Genomic_DNA"/>
</dbReference>
<keyword evidence="2" id="KW-1185">Reference proteome</keyword>
<organism evidence="1 2">
    <name type="scientific">Streptomyces polyrhachis</name>
    <dbReference type="NCBI Taxonomy" id="1282885"/>
    <lineage>
        <taxon>Bacteria</taxon>
        <taxon>Bacillati</taxon>
        <taxon>Actinomycetota</taxon>
        <taxon>Actinomycetes</taxon>
        <taxon>Kitasatosporales</taxon>
        <taxon>Streptomycetaceae</taxon>
        <taxon>Streptomyces</taxon>
    </lineage>
</organism>
<protein>
    <submittedName>
        <fullName evidence="1">Uncharacterized protein</fullName>
    </submittedName>
</protein>
<comment type="caution">
    <text evidence="1">The sequence shown here is derived from an EMBL/GenBank/DDBJ whole genome shotgun (WGS) entry which is preliminary data.</text>
</comment>
<accession>A0ABW2GIX5</accession>
<evidence type="ECO:0000313" key="1">
    <source>
        <dbReference type="EMBL" id="MFC7219926.1"/>
    </source>
</evidence>
<proteinExistence type="predicted"/>
<evidence type="ECO:0000313" key="2">
    <source>
        <dbReference type="Proteomes" id="UP001596413"/>
    </source>
</evidence>
<dbReference type="RefSeq" id="WP_386416163.1">
    <property type="nucleotide sequence ID" value="NZ_JBHSZO010000026.1"/>
</dbReference>
<reference evidence="2" key="1">
    <citation type="journal article" date="2019" name="Int. J. Syst. Evol. Microbiol.">
        <title>The Global Catalogue of Microorganisms (GCM) 10K type strain sequencing project: providing services to taxonomists for standard genome sequencing and annotation.</title>
        <authorList>
            <consortium name="The Broad Institute Genomics Platform"/>
            <consortium name="The Broad Institute Genome Sequencing Center for Infectious Disease"/>
            <person name="Wu L."/>
            <person name="Ma J."/>
        </authorList>
    </citation>
    <scope>NUCLEOTIDE SEQUENCE [LARGE SCALE GENOMIC DNA]</scope>
    <source>
        <strain evidence="2">CGMCC 1.13681</strain>
    </source>
</reference>